<gene>
    <name evidence="2" type="ORF">MARPO_0049s0116</name>
</gene>
<dbReference type="AlphaFoldDB" id="A0A2R6WYA6"/>
<protein>
    <submittedName>
        <fullName evidence="2">Uncharacterized protein</fullName>
    </submittedName>
</protein>
<organism evidence="2 3">
    <name type="scientific">Marchantia polymorpha</name>
    <name type="common">Common liverwort</name>
    <name type="synonym">Marchantia aquatica</name>
    <dbReference type="NCBI Taxonomy" id="3197"/>
    <lineage>
        <taxon>Eukaryota</taxon>
        <taxon>Viridiplantae</taxon>
        <taxon>Streptophyta</taxon>
        <taxon>Embryophyta</taxon>
        <taxon>Marchantiophyta</taxon>
        <taxon>Marchantiopsida</taxon>
        <taxon>Marchantiidae</taxon>
        <taxon>Marchantiales</taxon>
        <taxon>Marchantiaceae</taxon>
        <taxon>Marchantia</taxon>
    </lineage>
</organism>
<dbReference type="Proteomes" id="UP000244005">
    <property type="component" value="Unassembled WGS sequence"/>
</dbReference>
<dbReference type="EMBL" id="KZ772721">
    <property type="protein sequence ID" value="PTQ38842.1"/>
    <property type="molecule type" value="Genomic_DNA"/>
</dbReference>
<accession>A0A2R6WYA6</accession>
<feature type="region of interest" description="Disordered" evidence="1">
    <location>
        <begin position="22"/>
        <end position="60"/>
    </location>
</feature>
<feature type="compositionally biased region" description="Low complexity" evidence="1">
    <location>
        <begin position="174"/>
        <end position="188"/>
    </location>
</feature>
<evidence type="ECO:0000256" key="1">
    <source>
        <dbReference type="SAM" id="MobiDB-lite"/>
    </source>
</evidence>
<proteinExistence type="predicted"/>
<feature type="region of interest" description="Disordered" evidence="1">
    <location>
        <begin position="174"/>
        <end position="205"/>
    </location>
</feature>
<reference evidence="3" key="1">
    <citation type="journal article" date="2017" name="Cell">
        <title>Insights into land plant evolution garnered from the Marchantia polymorpha genome.</title>
        <authorList>
            <person name="Bowman J.L."/>
            <person name="Kohchi T."/>
            <person name="Yamato K.T."/>
            <person name="Jenkins J."/>
            <person name="Shu S."/>
            <person name="Ishizaki K."/>
            <person name="Yamaoka S."/>
            <person name="Nishihama R."/>
            <person name="Nakamura Y."/>
            <person name="Berger F."/>
            <person name="Adam C."/>
            <person name="Aki S.S."/>
            <person name="Althoff F."/>
            <person name="Araki T."/>
            <person name="Arteaga-Vazquez M.A."/>
            <person name="Balasubrmanian S."/>
            <person name="Barry K."/>
            <person name="Bauer D."/>
            <person name="Boehm C.R."/>
            <person name="Briginshaw L."/>
            <person name="Caballero-Perez J."/>
            <person name="Catarino B."/>
            <person name="Chen F."/>
            <person name="Chiyoda S."/>
            <person name="Chovatia M."/>
            <person name="Davies K.M."/>
            <person name="Delmans M."/>
            <person name="Demura T."/>
            <person name="Dierschke T."/>
            <person name="Dolan L."/>
            <person name="Dorantes-Acosta A.E."/>
            <person name="Eklund D.M."/>
            <person name="Florent S.N."/>
            <person name="Flores-Sandoval E."/>
            <person name="Fujiyama A."/>
            <person name="Fukuzawa H."/>
            <person name="Galik B."/>
            <person name="Grimanelli D."/>
            <person name="Grimwood J."/>
            <person name="Grossniklaus U."/>
            <person name="Hamada T."/>
            <person name="Haseloff J."/>
            <person name="Hetherington A.J."/>
            <person name="Higo A."/>
            <person name="Hirakawa Y."/>
            <person name="Hundley H.N."/>
            <person name="Ikeda Y."/>
            <person name="Inoue K."/>
            <person name="Inoue S.I."/>
            <person name="Ishida S."/>
            <person name="Jia Q."/>
            <person name="Kakita M."/>
            <person name="Kanazawa T."/>
            <person name="Kawai Y."/>
            <person name="Kawashima T."/>
            <person name="Kennedy M."/>
            <person name="Kinose K."/>
            <person name="Kinoshita T."/>
            <person name="Kohara Y."/>
            <person name="Koide E."/>
            <person name="Komatsu K."/>
            <person name="Kopischke S."/>
            <person name="Kubo M."/>
            <person name="Kyozuka J."/>
            <person name="Lagercrantz U."/>
            <person name="Lin S.S."/>
            <person name="Lindquist E."/>
            <person name="Lipzen A.M."/>
            <person name="Lu C.W."/>
            <person name="De Luna E."/>
            <person name="Martienssen R.A."/>
            <person name="Minamino N."/>
            <person name="Mizutani M."/>
            <person name="Mizutani M."/>
            <person name="Mochizuki N."/>
            <person name="Monte I."/>
            <person name="Mosher R."/>
            <person name="Nagasaki H."/>
            <person name="Nakagami H."/>
            <person name="Naramoto S."/>
            <person name="Nishitani K."/>
            <person name="Ohtani M."/>
            <person name="Okamoto T."/>
            <person name="Okumura M."/>
            <person name="Phillips J."/>
            <person name="Pollak B."/>
            <person name="Reinders A."/>
            <person name="Rovekamp M."/>
            <person name="Sano R."/>
            <person name="Sawa S."/>
            <person name="Schmid M.W."/>
            <person name="Shirakawa M."/>
            <person name="Solano R."/>
            <person name="Spunde A."/>
            <person name="Suetsugu N."/>
            <person name="Sugano S."/>
            <person name="Sugiyama A."/>
            <person name="Sun R."/>
            <person name="Suzuki Y."/>
            <person name="Takenaka M."/>
            <person name="Takezawa D."/>
            <person name="Tomogane H."/>
            <person name="Tsuzuki M."/>
            <person name="Ueda T."/>
            <person name="Umeda M."/>
            <person name="Ward J.M."/>
            <person name="Watanabe Y."/>
            <person name="Yazaki K."/>
            <person name="Yokoyama R."/>
            <person name="Yoshitake Y."/>
            <person name="Yotsui I."/>
            <person name="Zachgo S."/>
            <person name="Schmutz J."/>
        </authorList>
    </citation>
    <scope>NUCLEOTIDE SEQUENCE [LARGE SCALE GENOMIC DNA]</scope>
    <source>
        <strain evidence="3">Tak-1</strain>
    </source>
</reference>
<evidence type="ECO:0000313" key="3">
    <source>
        <dbReference type="Proteomes" id="UP000244005"/>
    </source>
</evidence>
<evidence type="ECO:0000313" key="2">
    <source>
        <dbReference type="EMBL" id="PTQ38842.1"/>
    </source>
</evidence>
<name>A0A2R6WYA6_MARPO</name>
<feature type="compositionally biased region" description="Low complexity" evidence="1">
    <location>
        <begin position="22"/>
        <end position="32"/>
    </location>
</feature>
<sequence length="240" mass="26055">MTVVRSYCSTQLGLLVLYSGGSRRSRSSRPLSNPTRTPGSGEGSPASSSNGYTGPELADPGQLCGRKIRQAGSRRKVGPVTGKRMKASCFALLCDGRGPLCGCASAFSLRQRLALESMMRKRRRARPVRNDDGEEDRFLPSVRSTAGCEVQVSNAEQARRFVVLRGQRAGQRASGAAGLPAAARPANATTQTDGQHRRFRRSPSARSLTRSLPLWCLIHVLRAHMDRRSSSACERFCSAF</sequence>
<keyword evidence="3" id="KW-1185">Reference proteome</keyword>